<evidence type="ECO:0000313" key="2">
    <source>
        <dbReference type="Proteomes" id="UP000886602"/>
    </source>
</evidence>
<evidence type="ECO:0008006" key="3">
    <source>
        <dbReference type="Google" id="ProtNLM"/>
    </source>
</evidence>
<dbReference type="EMBL" id="JADJNC010000004">
    <property type="protein sequence ID" value="MBK7422216.1"/>
    <property type="molecule type" value="Genomic_DNA"/>
</dbReference>
<name>A0A9D7FHV7_9RHOO</name>
<proteinExistence type="predicted"/>
<accession>A0A9D7FHV7</accession>
<evidence type="ECO:0000313" key="1">
    <source>
        <dbReference type="EMBL" id="MBK7422216.1"/>
    </source>
</evidence>
<gene>
    <name evidence="1" type="ORF">IPJ48_03465</name>
</gene>
<reference evidence="1" key="1">
    <citation type="submission" date="2020-10" db="EMBL/GenBank/DDBJ databases">
        <title>Connecting structure to function with the recovery of over 1000 high-quality activated sludge metagenome-assembled genomes encoding full-length rRNA genes using long-read sequencing.</title>
        <authorList>
            <person name="Singleton C.M."/>
            <person name="Petriglieri F."/>
            <person name="Kristensen J.M."/>
            <person name="Kirkegaard R.H."/>
            <person name="Michaelsen T.Y."/>
            <person name="Andersen M.H."/>
            <person name="Karst S.M."/>
            <person name="Dueholm M.S."/>
            <person name="Nielsen P.H."/>
            <person name="Albertsen M."/>
        </authorList>
    </citation>
    <scope>NUCLEOTIDE SEQUENCE</scope>
    <source>
        <strain evidence="1">EsbW_18-Q3-R4-48_MAXAC.044</strain>
    </source>
</reference>
<comment type="caution">
    <text evidence="1">The sequence shown here is derived from an EMBL/GenBank/DDBJ whole genome shotgun (WGS) entry which is preliminary data.</text>
</comment>
<organism evidence="1 2">
    <name type="scientific">Candidatus Propionivibrio dominans</name>
    <dbReference type="NCBI Taxonomy" id="2954373"/>
    <lineage>
        <taxon>Bacteria</taxon>
        <taxon>Pseudomonadati</taxon>
        <taxon>Pseudomonadota</taxon>
        <taxon>Betaproteobacteria</taxon>
        <taxon>Rhodocyclales</taxon>
        <taxon>Rhodocyclaceae</taxon>
        <taxon>Propionivibrio</taxon>
    </lineage>
</organism>
<sequence>MHISLKDSLARLNVPDLKDLLSYLPDVDKLGRKDELIERLVATLLGSGLKAIWSGLDETQQAAVAEAVDDPLGEYSEQRFRAKYQCVPSFRVAGAKSYGYSGSKCSALRLFIHYDHEDRSYFVPAELRARLQAFVPPPAPLELESKETLADDAGRVLRLTEREALQEVVVMLRTIEQARIQVSEKTALPGTAALRVLSEKLAGGDYYSWFEKKNKWDQEIGPIKAFAWPLLLQAGGLALRAGGRLALSPAGVKALSAPPADVVRGLWRKWMKTTLFDEFSRVEAIKGQNAKGRVMTAVAPRRAAIEEALHECPVGRWIAFDDFSRFMRATGLDFAVTQNAWKLYLGERQYGSLGYEGSGGWNILQDRYILALLFEYAATLGIVDVAYIAPERARADYHDLWGSDDLAFLSRYDGLSNFRLTPLGAYVLGLASDYRPVAIASTVVLSVLPSLLVNVVRGELAAEETLLLENWAVPVQAGSWRLDREKALSAIEKGYAIAELQGFLESRDDMPLPPTVETFIRQCERNGKALRMVGSAVLIECRDSETAEAIAAHKETGALCLRAGAKALVVRLDNVDKFRERVRLLGFGLVS</sequence>
<protein>
    <recommendedName>
        <fullName evidence="3">Helicase XPB/Ssl2 N-terminal domain-containing protein</fullName>
    </recommendedName>
</protein>
<dbReference type="Proteomes" id="UP000886602">
    <property type="component" value="Unassembled WGS sequence"/>
</dbReference>
<dbReference type="AlphaFoldDB" id="A0A9D7FHV7"/>